<dbReference type="PANTHER" id="PTHR10837">
    <property type="entry name" value="PEPTIDYLARGININE DEIMINASE"/>
    <property type="match status" value="1"/>
</dbReference>
<keyword evidence="4" id="KW-1185">Reference proteome</keyword>
<dbReference type="Proteomes" id="UP000308092">
    <property type="component" value="Unassembled WGS sequence"/>
</dbReference>
<dbReference type="AlphaFoldDB" id="A0A4S3JCM7"/>
<dbReference type="InterPro" id="IPR013530">
    <property type="entry name" value="PAD_C"/>
</dbReference>
<dbReference type="VEuPathDB" id="FungiDB:EYZ11_007564"/>
<evidence type="ECO:0000313" key="4">
    <source>
        <dbReference type="Proteomes" id="UP000308092"/>
    </source>
</evidence>
<dbReference type="InterPro" id="IPR004303">
    <property type="entry name" value="PAD"/>
</dbReference>
<dbReference type="GO" id="GO:0004668">
    <property type="term" value="F:protein-arginine deiminase activity"/>
    <property type="evidence" value="ECO:0007669"/>
    <property type="project" value="InterPro"/>
</dbReference>
<dbReference type="InterPro" id="IPR036556">
    <property type="entry name" value="PAD_central_sf"/>
</dbReference>
<feature type="domain" description="Protein-arginine deiminase C-terminal" evidence="2">
    <location>
        <begin position="192"/>
        <end position="580"/>
    </location>
</feature>
<dbReference type="GO" id="GO:0005737">
    <property type="term" value="C:cytoplasm"/>
    <property type="evidence" value="ECO:0007669"/>
    <property type="project" value="InterPro"/>
</dbReference>
<dbReference type="Gene3D" id="3.75.10.10">
    <property type="entry name" value="L-arginine/glycine Amidinotransferase, Chain A"/>
    <property type="match status" value="1"/>
</dbReference>
<gene>
    <name evidence="3" type="ORF">EYZ11_007564</name>
</gene>
<reference evidence="3 4" key="1">
    <citation type="submission" date="2019-03" db="EMBL/GenBank/DDBJ databases">
        <title>The genome sequence of a newly discovered highly antifungal drug resistant Aspergillus species, Aspergillus tanneri NIH 1004.</title>
        <authorList>
            <person name="Mounaud S."/>
            <person name="Singh I."/>
            <person name="Joardar V."/>
            <person name="Pakala S."/>
            <person name="Pakala S."/>
            <person name="Venepally P."/>
            <person name="Hoover J."/>
            <person name="Nierman W."/>
            <person name="Chung J."/>
            <person name="Losada L."/>
        </authorList>
    </citation>
    <scope>NUCLEOTIDE SEQUENCE [LARGE SCALE GENOMIC DNA]</scope>
    <source>
        <strain evidence="3 4">NIH1004</strain>
    </source>
</reference>
<feature type="chain" id="PRO_5020557405" description="Protein-arginine deiminase C-terminal domain-containing protein" evidence="1">
    <location>
        <begin position="23"/>
        <end position="594"/>
    </location>
</feature>
<accession>A0A4S3JCM7</accession>
<organism evidence="3 4">
    <name type="scientific">Aspergillus tanneri</name>
    <dbReference type="NCBI Taxonomy" id="1220188"/>
    <lineage>
        <taxon>Eukaryota</taxon>
        <taxon>Fungi</taxon>
        <taxon>Dikarya</taxon>
        <taxon>Ascomycota</taxon>
        <taxon>Pezizomycotina</taxon>
        <taxon>Eurotiomycetes</taxon>
        <taxon>Eurotiomycetidae</taxon>
        <taxon>Eurotiales</taxon>
        <taxon>Aspergillaceae</taxon>
        <taxon>Aspergillus</taxon>
        <taxon>Aspergillus subgen. Circumdati</taxon>
    </lineage>
</organism>
<dbReference type="GO" id="GO:0005509">
    <property type="term" value="F:calcium ion binding"/>
    <property type="evidence" value="ECO:0007669"/>
    <property type="project" value="InterPro"/>
</dbReference>
<keyword evidence="1" id="KW-0732">Signal</keyword>
<protein>
    <recommendedName>
        <fullName evidence="2">Protein-arginine deiminase C-terminal domain-containing protein</fullName>
    </recommendedName>
</protein>
<dbReference type="PANTHER" id="PTHR10837:SF8">
    <property type="entry name" value="PROTEIN-ARGININE DEIMINASE"/>
    <property type="match status" value="1"/>
</dbReference>
<dbReference type="Pfam" id="PF03068">
    <property type="entry name" value="PAD"/>
    <property type="match status" value="1"/>
</dbReference>
<proteinExistence type="predicted"/>
<dbReference type="STRING" id="1220188.A0A4S3JCM7"/>
<name>A0A4S3JCM7_9EURO</name>
<dbReference type="EMBL" id="SOSA01000297">
    <property type="protein sequence ID" value="THC92946.1"/>
    <property type="molecule type" value="Genomic_DNA"/>
</dbReference>
<comment type="caution">
    <text evidence="3">The sequence shown here is derived from an EMBL/GenBank/DDBJ whole genome shotgun (WGS) entry which is preliminary data.</text>
</comment>
<feature type="signal peptide" evidence="1">
    <location>
        <begin position="1"/>
        <end position="22"/>
    </location>
</feature>
<dbReference type="SUPFAM" id="SSF110083">
    <property type="entry name" value="Peptidylarginine deiminase Pad4, middle domain"/>
    <property type="match status" value="1"/>
</dbReference>
<dbReference type="SUPFAM" id="SSF55909">
    <property type="entry name" value="Pentein"/>
    <property type="match status" value="1"/>
</dbReference>
<evidence type="ECO:0000259" key="2">
    <source>
        <dbReference type="Pfam" id="PF03068"/>
    </source>
</evidence>
<evidence type="ECO:0000313" key="3">
    <source>
        <dbReference type="EMBL" id="THC92946.1"/>
    </source>
</evidence>
<sequence>MRHLITARLIGLCLILCSPVLALTPDIRADSNRDGAVDIKDDTDLADKLEWSDTKGAIFLANIGDTDRRCSKLALAGEPWSDEALAACHDASDDIQRSPQYLAPLRTVPLPGLDEEAFAMILVEEEIARQNVRIFRKEDQSWTITPNDHRFTKEELEKGLVLGIDARDTRRPGGWNGTVQVKFFVQNGKSPVSDMVHLRVAPILTHHHLQPMVKFLSTAGNESDSPAQYKFVHDVKEALKTAGVPQSIFLFDHSDDIWAQDFLEPGYASMPGPDGPRILRVMIRSSQGSRVAGRQVFEYMRDTGRGAVYSTGGMRYEINSMGNLETIPPYESYTAGRIIEGSHGDRTPHVLEYMRAQEFQNPLALDTDWLAVGHVDEFVQFLPSKTTPRGWVMAIADPVAGIEILKQAVNDGHGDSPAFSRPSGGPPNVTIKELLARPGLLQNNTKFAENIKRNRELLIKEIGLAKEEIHDIPLIFETGVCWEGDEGNPPEKNCSPNHGAALYPGVINGVVLSDTQYLAPNPWGPVIDGRDILVEATNRVYGEIGLKVTYIDDWESHHIGGGEVHCGSNTIRKVTSPWWNPPQTTEYWNFRDEL</sequence>
<evidence type="ECO:0000256" key="1">
    <source>
        <dbReference type="SAM" id="SignalP"/>
    </source>
</evidence>